<dbReference type="CDD" id="cd05844">
    <property type="entry name" value="GT4-like"/>
    <property type="match status" value="1"/>
</dbReference>
<evidence type="ECO:0000259" key="1">
    <source>
        <dbReference type="Pfam" id="PF00534"/>
    </source>
</evidence>
<keyword evidence="4" id="KW-1185">Reference proteome</keyword>
<name>A0A6N8G032_9CHRO</name>
<keyword evidence="3" id="KW-0808">Transferase</keyword>
<dbReference type="Proteomes" id="UP000441797">
    <property type="component" value="Unassembled WGS sequence"/>
</dbReference>
<evidence type="ECO:0000259" key="2">
    <source>
        <dbReference type="Pfam" id="PF13579"/>
    </source>
</evidence>
<reference evidence="3 4" key="1">
    <citation type="journal article" date="2019" name="Front. Microbiol.">
        <title>Genomic Features for Desiccation Tolerance and Sugar Biosynthesis in the Extremophile Gloeocapsopsis sp. UTEX B3054.</title>
        <authorList>
            <person name="Urrejola C."/>
            <person name="Alcorta J."/>
            <person name="Salas L."/>
            <person name="Vasquez M."/>
            <person name="Polz M.F."/>
            <person name="Vicuna R."/>
            <person name="Diez B."/>
        </authorList>
    </citation>
    <scope>NUCLEOTIDE SEQUENCE [LARGE SCALE GENOMIC DNA]</scope>
    <source>
        <strain evidence="3 4">1H9</strain>
    </source>
</reference>
<dbReference type="GO" id="GO:0016757">
    <property type="term" value="F:glycosyltransferase activity"/>
    <property type="evidence" value="ECO:0007669"/>
    <property type="project" value="InterPro"/>
</dbReference>
<feature type="domain" description="Glycosyl transferase family 1" evidence="1">
    <location>
        <begin position="176"/>
        <end position="347"/>
    </location>
</feature>
<accession>A0A6N8G032</accession>
<dbReference type="SUPFAM" id="SSF53756">
    <property type="entry name" value="UDP-Glycosyltransferase/glycogen phosphorylase"/>
    <property type="match status" value="1"/>
</dbReference>
<proteinExistence type="predicted"/>
<dbReference type="PANTHER" id="PTHR45947">
    <property type="entry name" value="SULFOQUINOVOSYL TRANSFERASE SQD2"/>
    <property type="match status" value="1"/>
</dbReference>
<dbReference type="AlphaFoldDB" id="A0A6N8G032"/>
<dbReference type="PANTHER" id="PTHR45947:SF14">
    <property type="entry name" value="SLL1723 PROTEIN"/>
    <property type="match status" value="1"/>
</dbReference>
<evidence type="ECO:0000313" key="4">
    <source>
        <dbReference type="Proteomes" id="UP000441797"/>
    </source>
</evidence>
<feature type="domain" description="Glycosyltransferase subfamily 4-like N-terminal" evidence="2">
    <location>
        <begin position="60"/>
        <end position="167"/>
    </location>
</feature>
<protein>
    <submittedName>
        <fullName evidence="3">Glycosyl transferase family 1</fullName>
    </submittedName>
</protein>
<dbReference type="InterPro" id="IPR050194">
    <property type="entry name" value="Glycosyltransferase_grp1"/>
</dbReference>
<dbReference type="OrthoDB" id="73743at2"/>
<dbReference type="Pfam" id="PF00534">
    <property type="entry name" value="Glycos_transf_1"/>
    <property type="match status" value="1"/>
</dbReference>
<sequence>MKNIGIYRRVFPLKSEAFIKEQTRNLLRYQPTFITNTLVNEIPFQNISLSQNDFLGIKQSLFLLTRSPQLFQKSSLNKIDLIHAHFGPDGVYAMAVAEQLKIPFLVTFHGYDITISRKALWRKGKFLYYQLIFHEEELKRKAAAFIAVSQFIQGKLLEKKYPEEKVIQHYIGVDTTKFFPGKRAEERYILCVGRHTEKKGIDTLLRAFAQVADKHPDVSLIQVGMGTLTSELHALTKTLGLEDRVRFLGAQSHETVLDLMRGAEIFALASQTAKNGDCEGLPIVINEASACSIPVVSTKHSGIPEAILDGETGFLVSERDHLALAEKLDIILSDPALGEKMGRQGREFVCKKFDLCKQTLKLEAIYDSLAG</sequence>
<dbReference type="InterPro" id="IPR001296">
    <property type="entry name" value="Glyco_trans_1"/>
</dbReference>
<dbReference type="EMBL" id="NAPY01000035">
    <property type="protein sequence ID" value="MUL38262.1"/>
    <property type="molecule type" value="Genomic_DNA"/>
</dbReference>
<dbReference type="RefSeq" id="WP_105217984.1">
    <property type="nucleotide sequence ID" value="NZ_CAWNSU010000061.1"/>
</dbReference>
<gene>
    <name evidence="3" type="ORF">BWI75_18480</name>
</gene>
<organism evidence="3 4">
    <name type="scientific">Gloeocapsopsis dulcis AAB1 = 1H9</name>
    <dbReference type="NCBI Taxonomy" id="1433147"/>
    <lineage>
        <taxon>Bacteria</taxon>
        <taxon>Bacillati</taxon>
        <taxon>Cyanobacteriota</taxon>
        <taxon>Cyanophyceae</taxon>
        <taxon>Oscillatoriophycideae</taxon>
        <taxon>Chroococcales</taxon>
        <taxon>Chroococcaceae</taxon>
        <taxon>Gloeocapsopsis</taxon>
        <taxon>Gloeocapsopsis dulcis</taxon>
    </lineage>
</organism>
<evidence type="ECO:0000313" key="3">
    <source>
        <dbReference type="EMBL" id="MUL38262.1"/>
    </source>
</evidence>
<comment type="caution">
    <text evidence="3">The sequence shown here is derived from an EMBL/GenBank/DDBJ whole genome shotgun (WGS) entry which is preliminary data.</text>
</comment>
<dbReference type="Gene3D" id="3.40.50.2000">
    <property type="entry name" value="Glycogen Phosphorylase B"/>
    <property type="match status" value="2"/>
</dbReference>
<dbReference type="Pfam" id="PF13579">
    <property type="entry name" value="Glyco_trans_4_4"/>
    <property type="match status" value="1"/>
</dbReference>
<dbReference type="InterPro" id="IPR028098">
    <property type="entry name" value="Glyco_trans_4-like_N"/>
</dbReference>